<dbReference type="NCBIfam" id="TIGR01484">
    <property type="entry name" value="HAD-SF-IIB"/>
    <property type="match status" value="1"/>
</dbReference>
<dbReference type="GO" id="GO:0005829">
    <property type="term" value="C:cytosol"/>
    <property type="evidence" value="ECO:0007669"/>
    <property type="project" value="TreeGrafter"/>
</dbReference>
<dbReference type="GO" id="GO:0000287">
    <property type="term" value="F:magnesium ion binding"/>
    <property type="evidence" value="ECO:0007669"/>
    <property type="project" value="UniProtKB-ARBA"/>
</dbReference>
<dbReference type="SUPFAM" id="SSF56784">
    <property type="entry name" value="HAD-like"/>
    <property type="match status" value="1"/>
</dbReference>
<dbReference type="EMBL" id="JWLZ01000182">
    <property type="protein sequence ID" value="KHT62171.1"/>
    <property type="molecule type" value="Genomic_DNA"/>
</dbReference>
<sequence length="261" mass="28970">MNSDTMSLSPDWKKIEWVLTDVDDTLTWQGQLPPEALIAMQQLRKAGKKVVAVTGACAGWGDHIAQLWPVDAVLAENGAVIMEKQGGFLTLRSAIPIEEIRSRQQRLKSEIEAILEDYPGLNLTLDQAYRVCEVAIDIGQNRPKLDSRIVDEIVVRIHALGANATASSIHINAWYGEHSKKATATAFLKEKGLTVQQIKQTACYVGDSMNDQYMFELLPMSVGVANIRHYWQQLVFKPQVVMSQPGGFGFAEFSSQLLALE</sequence>
<evidence type="ECO:0000313" key="1">
    <source>
        <dbReference type="EMBL" id="KHT62171.1"/>
    </source>
</evidence>
<dbReference type="PANTHER" id="PTHR10000:SF8">
    <property type="entry name" value="HAD SUPERFAMILY HYDROLASE-LIKE, TYPE 3"/>
    <property type="match status" value="1"/>
</dbReference>
<comment type="caution">
    <text evidence="1">The sequence shown here is derived from an EMBL/GenBank/DDBJ whole genome shotgun (WGS) entry which is preliminary data.</text>
</comment>
<dbReference type="Gene3D" id="3.40.50.1000">
    <property type="entry name" value="HAD superfamily/HAD-like"/>
    <property type="match status" value="2"/>
</dbReference>
<dbReference type="RefSeq" id="WP_039465848.1">
    <property type="nucleotide sequence ID" value="NZ_JWLZ01000182.1"/>
</dbReference>
<protein>
    <submittedName>
        <fullName evidence="1">Hydrolase</fullName>
    </submittedName>
</protein>
<proteinExistence type="predicted"/>
<dbReference type="Pfam" id="PF08282">
    <property type="entry name" value="Hydrolase_3"/>
    <property type="match status" value="1"/>
</dbReference>
<dbReference type="PANTHER" id="PTHR10000">
    <property type="entry name" value="PHOSPHOSERINE PHOSPHATASE"/>
    <property type="match status" value="1"/>
</dbReference>
<dbReference type="InterPro" id="IPR023214">
    <property type="entry name" value="HAD_sf"/>
</dbReference>
<dbReference type="InterPro" id="IPR036412">
    <property type="entry name" value="HAD-like_sf"/>
</dbReference>
<dbReference type="InterPro" id="IPR006379">
    <property type="entry name" value="HAD-SF_hydro_IIB"/>
</dbReference>
<accession>A0A0B9GTT7</accession>
<dbReference type="Proteomes" id="UP000031278">
    <property type="component" value="Unassembled WGS sequence"/>
</dbReference>
<gene>
    <name evidence="1" type="ORF">RJ45_18600</name>
</gene>
<dbReference type="GO" id="GO:0016791">
    <property type="term" value="F:phosphatase activity"/>
    <property type="evidence" value="ECO:0007669"/>
    <property type="project" value="UniProtKB-ARBA"/>
</dbReference>
<dbReference type="AlphaFoldDB" id="A0A0B9GTT7"/>
<reference evidence="1 2" key="1">
    <citation type="submission" date="2014-12" db="EMBL/GenBank/DDBJ databases">
        <title>Genome sequencing of Photobacterium gaetbulicola AD005a.</title>
        <authorList>
            <person name="Adrian T.G.S."/>
            <person name="Chan K.G."/>
        </authorList>
    </citation>
    <scope>NUCLEOTIDE SEQUENCE [LARGE SCALE GENOMIC DNA]</scope>
    <source>
        <strain evidence="1 2">AD005a</strain>
    </source>
</reference>
<keyword evidence="1" id="KW-0378">Hydrolase</keyword>
<organism evidence="1 2">
    <name type="scientific">Photobacterium gaetbulicola</name>
    <dbReference type="NCBI Taxonomy" id="1295392"/>
    <lineage>
        <taxon>Bacteria</taxon>
        <taxon>Pseudomonadati</taxon>
        <taxon>Pseudomonadota</taxon>
        <taxon>Gammaproteobacteria</taxon>
        <taxon>Vibrionales</taxon>
        <taxon>Vibrionaceae</taxon>
        <taxon>Photobacterium</taxon>
    </lineage>
</organism>
<evidence type="ECO:0000313" key="2">
    <source>
        <dbReference type="Proteomes" id="UP000031278"/>
    </source>
</evidence>
<name>A0A0B9GTT7_9GAMM</name>